<sequence>MPSVVPPSSTGGVVPATIAIPSLQVSARVEPKGTVMEYAKFLGRDVPSFGVPTDMMDTTWWSDGPRPGSDGMAVILGHTQVGGPGVFNDISRMRNGDTIVVTAASGEAVEFSVTRVVADIPKSDPSALNKALTSAPKGSGIALVTCGGRFDSAVDASVDNIVVFAEPRRG</sequence>
<dbReference type="Gene3D" id="2.40.260.10">
    <property type="entry name" value="Sortase"/>
    <property type="match status" value="1"/>
</dbReference>
<reference evidence="3" key="1">
    <citation type="submission" date="2019-06" db="EMBL/GenBank/DDBJ databases">
        <title>Gordonia isolated from sludge of a wastewater treatment plant.</title>
        <authorList>
            <person name="Tamura T."/>
            <person name="Aoyama K."/>
            <person name="Kang Y."/>
            <person name="Saito S."/>
            <person name="Akiyama N."/>
            <person name="Yazawa K."/>
            <person name="Gonoi T."/>
            <person name="Mikami Y."/>
        </authorList>
    </citation>
    <scope>NUCLEOTIDE SEQUENCE [LARGE SCALE GENOMIC DNA]</scope>
    <source>
        <strain evidence="3">NBRC 107696</strain>
    </source>
</reference>
<dbReference type="InterPro" id="IPR005754">
    <property type="entry name" value="Sortase"/>
</dbReference>
<proteinExistence type="predicted"/>
<dbReference type="OrthoDB" id="525039at2"/>
<dbReference type="Proteomes" id="UP000444960">
    <property type="component" value="Unassembled WGS sequence"/>
</dbReference>
<dbReference type="InterPro" id="IPR023365">
    <property type="entry name" value="Sortase_dom-sf"/>
</dbReference>
<dbReference type="CDD" id="cd05829">
    <property type="entry name" value="Sortase_F"/>
    <property type="match status" value="1"/>
</dbReference>
<protein>
    <submittedName>
        <fullName evidence="2">Class F sortase</fullName>
    </submittedName>
</protein>
<dbReference type="RefSeq" id="WP_161894403.1">
    <property type="nucleotide sequence ID" value="NZ_BJOV01000002.1"/>
</dbReference>
<dbReference type="AlphaFoldDB" id="A0A7I9V628"/>
<dbReference type="EMBL" id="BJOV01000002">
    <property type="protein sequence ID" value="GEE00511.1"/>
    <property type="molecule type" value="Genomic_DNA"/>
</dbReference>
<comment type="caution">
    <text evidence="2">The sequence shown here is derived from an EMBL/GenBank/DDBJ whole genome shotgun (WGS) entry which is preliminary data.</text>
</comment>
<dbReference type="Pfam" id="PF04203">
    <property type="entry name" value="Sortase"/>
    <property type="match status" value="1"/>
</dbReference>
<keyword evidence="1" id="KW-0378">Hydrolase</keyword>
<dbReference type="InterPro" id="IPR042001">
    <property type="entry name" value="Sortase_F"/>
</dbReference>
<accession>A0A7I9V628</accession>
<evidence type="ECO:0000256" key="1">
    <source>
        <dbReference type="ARBA" id="ARBA00022801"/>
    </source>
</evidence>
<dbReference type="SUPFAM" id="SSF63817">
    <property type="entry name" value="Sortase"/>
    <property type="match status" value="1"/>
</dbReference>
<gene>
    <name evidence="2" type="ORF">nbrc107696_09570</name>
</gene>
<evidence type="ECO:0000313" key="3">
    <source>
        <dbReference type="Proteomes" id="UP000444960"/>
    </source>
</evidence>
<keyword evidence="3" id="KW-1185">Reference proteome</keyword>
<dbReference type="GO" id="GO:0016787">
    <property type="term" value="F:hydrolase activity"/>
    <property type="evidence" value="ECO:0007669"/>
    <property type="project" value="UniProtKB-KW"/>
</dbReference>
<name>A0A7I9V628_9ACTN</name>
<evidence type="ECO:0000313" key="2">
    <source>
        <dbReference type="EMBL" id="GEE00511.1"/>
    </source>
</evidence>
<organism evidence="2 3">
    <name type="scientific">Gordonia spumicola</name>
    <dbReference type="NCBI Taxonomy" id="589161"/>
    <lineage>
        <taxon>Bacteria</taxon>
        <taxon>Bacillati</taxon>
        <taxon>Actinomycetota</taxon>
        <taxon>Actinomycetes</taxon>
        <taxon>Mycobacteriales</taxon>
        <taxon>Gordoniaceae</taxon>
        <taxon>Gordonia</taxon>
    </lineage>
</organism>